<keyword evidence="4" id="KW-1003">Cell membrane</keyword>
<proteinExistence type="predicted"/>
<dbReference type="RefSeq" id="WP_295320929.1">
    <property type="nucleotide sequence ID" value="NZ_LT598653.1"/>
</dbReference>
<dbReference type="Pfam" id="PF02254">
    <property type="entry name" value="TrkA_N"/>
    <property type="match status" value="1"/>
</dbReference>
<dbReference type="SUPFAM" id="SSF51735">
    <property type="entry name" value="NAD(P)-binding Rossmann-fold domains"/>
    <property type="match status" value="1"/>
</dbReference>
<feature type="transmembrane region" description="Helical" evidence="10">
    <location>
        <begin position="333"/>
        <end position="354"/>
    </location>
</feature>
<gene>
    <name evidence="13" type="ORF">SPPYR_3103</name>
</gene>
<name>A0A1Y5PW25_9SPHN</name>
<evidence type="ECO:0000256" key="5">
    <source>
        <dbReference type="ARBA" id="ARBA00022692"/>
    </source>
</evidence>
<keyword evidence="6 10" id="KW-1133">Transmembrane helix</keyword>
<feature type="transmembrane region" description="Helical" evidence="10">
    <location>
        <begin position="220"/>
        <end position="239"/>
    </location>
</feature>
<evidence type="ECO:0000256" key="6">
    <source>
        <dbReference type="ARBA" id="ARBA00022989"/>
    </source>
</evidence>
<feature type="domain" description="Cation/H+ exchanger transmembrane" evidence="11">
    <location>
        <begin position="24"/>
        <end position="390"/>
    </location>
</feature>
<protein>
    <submittedName>
        <fullName evidence="13">Na(+):H(+) antiporter</fullName>
    </submittedName>
</protein>
<feature type="transmembrane region" description="Helical" evidence="10">
    <location>
        <begin position="152"/>
        <end position="175"/>
    </location>
</feature>
<dbReference type="EMBL" id="LT598653">
    <property type="protein sequence ID" value="SBV34223.1"/>
    <property type="molecule type" value="Genomic_DNA"/>
</dbReference>
<feature type="region of interest" description="Disordered" evidence="9">
    <location>
        <begin position="589"/>
        <end position="611"/>
    </location>
</feature>
<evidence type="ECO:0000256" key="1">
    <source>
        <dbReference type="ARBA" id="ARBA00004651"/>
    </source>
</evidence>
<dbReference type="InterPro" id="IPR038770">
    <property type="entry name" value="Na+/solute_symporter_sf"/>
</dbReference>
<dbReference type="GO" id="GO:0005886">
    <property type="term" value="C:plasma membrane"/>
    <property type="evidence" value="ECO:0007669"/>
    <property type="project" value="UniProtKB-SubCell"/>
</dbReference>
<evidence type="ECO:0000259" key="12">
    <source>
        <dbReference type="Pfam" id="PF02254"/>
    </source>
</evidence>
<reference evidence="13" key="1">
    <citation type="submission" date="2016-03" db="EMBL/GenBank/DDBJ databases">
        <authorList>
            <person name="Ploux O."/>
        </authorList>
    </citation>
    <scope>NUCLEOTIDE SEQUENCE</scope>
    <source>
        <strain evidence="13">UC10</strain>
    </source>
</reference>
<evidence type="ECO:0000256" key="4">
    <source>
        <dbReference type="ARBA" id="ARBA00022475"/>
    </source>
</evidence>
<dbReference type="PANTHER" id="PTHR32507">
    <property type="entry name" value="NA(+)/H(+) ANTIPORTER 1"/>
    <property type="match status" value="1"/>
</dbReference>
<feature type="compositionally biased region" description="Polar residues" evidence="9">
    <location>
        <begin position="601"/>
        <end position="611"/>
    </location>
</feature>
<dbReference type="InterPro" id="IPR006153">
    <property type="entry name" value="Cation/H_exchanger_TM"/>
</dbReference>
<feature type="transmembrane region" description="Helical" evidence="10">
    <location>
        <begin position="366"/>
        <end position="387"/>
    </location>
</feature>
<keyword evidence="3" id="KW-0050">Antiport</keyword>
<feature type="transmembrane region" description="Helical" evidence="10">
    <location>
        <begin position="302"/>
        <end position="324"/>
    </location>
</feature>
<accession>A0A1Y5PW25</accession>
<evidence type="ECO:0000256" key="2">
    <source>
        <dbReference type="ARBA" id="ARBA00022448"/>
    </source>
</evidence>
<dbReference type="Gene3D" id="3.40.50.720">
    <property type="entry name" value="NAD(P)-binding Rossmann-like Domain"/>
    <property type="match status" value="1"/>
</dbReference>
<evidence type="ECO:0000256" key="8">
    <source>
        <dbReference type="ARBA" id="ARBA00023136"/>
    </source>
</evidence>
<sequence>MFAIDSLLVKIALIGIIGLGAQWIAWRTGRPAIALMLIAGIVAGPILGFINPERDFGALREPIIKLAVAVILFEGGLSLKFRELRQAGTAVLMLVFIGVPLGWALGTAAAYYGAGLPLELAALFGGVMVVTGPTVIAPLLRSLNIPPRVKHMLKWEAIVNDPIGALIAVGVYSYITHGGGTAASTVVIDVAAASLLAILIGTAAGFALTTAYLRGWIPEYLKAPILLTSVIAVFVLSDLVMHETGLITVTAMGVVMGNRETYSSHMLRRFKEDLTILLVSGVFIILSATLDWQVVRNFELRFVLFLLLLLFVVRPLTIMAALLFTRIPLRERLFVAWIAPRGIVAVAVTGLFALRLTDYGVPGAEALVPLGFGVVIVTIFAHGFTAARVARLLGLDRGKGDGVLLVGANSWTIAFAEFVKRQGREVLIADEDKLALRRARRADIPVYHGDILDEAHEDEVELGQYRQLIAATGSDSYNALVCSELAPEIGADRVSRTGGQSRLKGLRRGRIFTLAGTPIEELLDRLQAGWSFGRTRITEKFPYEDFVARMKANGGDSLAVAKASGELVIFSSDRRPAVEPEDVIWTFVPPETAPAPEGSARSGNAPSATAP</sequence>
<dbReference type="Gene3D" id="1.20.1530.20">
    <property type="match status" value="1"/>
</dbReference>
<evidence type="ECO:0000256" key="9">
    <source>
        <dbReference type="SAM" id="MobiDB-lite"/>
    </source>
</evidence>
<dbReference type="KEGG" id="sphu:SPPYR_3103"/>
<evidence type="ECO:0000256" key="7">
    <source>
        <dbReference type="ARBA" id="ARBA00023065"/>
    </source>
</evidence>
<feature type="transmembrane region" description="Helical" evidence="10">
    <location>
        <begin position="32"/>
        <end position="50"/>
    </location>
</feature>
<feature type="transmembrane region" description="Helical" evidence="10">
    <location>
        <begin position="187"/>
        <end position="208"/>
    </location>
</feature>
<dbReference type="AlphaFoldDB" id="A0A1Y5PW25"/>
<keyword evidence="8 10" id="KW-0472">Membrane</keyword>
<dbReference type="InterPro" id="IPR003148">
    <property type="entry name" value="RCK_N"/>
</dbReference>
<dbReference type="GO" id="GO:0015297">
    <property type="term" value="F:antiporter activity"/>
    <property type="evidence" value="ECO:0007669"/>
    <property type="project" value="UniProtKB-KW"/>
</dbReference>
<evidence type="ECO:0000259" key="11">
    <source>
        <dbReference type="Pfam" id="PF00999"/>
    </source>
</evidence>
<keyword evidence="5 10" id="KW-0812">Transmembrane</keyword>
<comment type="subcellular location">
    <subcellularLocation>
        <location evidence="1">Cell membrane</location>
        <topology evidence="1">Multi-pass membrane protein</topology>
    </subcellularLocation>
</comment>
<dbReference type="InterPro" id="IPR036291">
    <property type="entry name" value="NAD(P)-bd_dom_sf"/>
</dbReference>
<dbReference type="PANTHER" id="PTHR32507:SF0">
    <property type="entry name" value="NA(+)_H(+) ANTIPORTER 2-RELATED"/>
    <property type="match status" value="1"/>
</dbReference>
<feature type="transmembrane region" description="Helical" evidence="10">
    <location>
        <begin position="274"/>
        <end position="290"/>
    </location>
</feature>
<feature type="transmembrane region" description="Helical" evidence="10">
    <location>
        <begin position="91"/>
        <end position="114"/>
    </location>
</feature>
<dbReference type="GO" id="GO:0006813">
    <property type="term" value="P:potassium ion transport"/>
    <property type="evidence" value="ECO:0007669"/>
    <property type="project" value="InterPro"/>
</dbReference>
<feature type="transmembrane region" description="Helical" evidence="10">
    <location>
        <begin position="120"/>
        <end position="140"/>
    </location>
</feature>
<keyword evidence="7" id="KW-0406">Ion transport</keyword>
<organism evidence="13">
    <name type="scientific">uncultured Sphingopyxis sp</name>
    <dbReference type="NCBI Taxonomy" id="310581"/>
    <lineage>
        <taxon>Bacteria</taxon>
        <taxon>Pseudomonadati</taxon>
        <taxon>Pseudomonadota</taxon>
        <taxon>Alphaproteobacteria</taxon>
        <taxon>Sphingomonadales</taxon>
        <taxon>Sphingomonadaceae</taxon>
        <taxon>Sphingopyxis</taxon>
        <taxon>environmental samples</taxon>
    </lineage>
</organism>
<dbReference type="Pfam" id="PF00999">
    <property type="entry name" value="Na_H_Exchanger"/>
    <property type="match status" value="1"/>
</dbReference>
<dbReference type="GO" id="GO:1902600">
    <property type="term" value="P:proton transmembrane transport"/>
    <property type="evidence" value="ECO:0007669"/>
    <property type="project" value="InterPro"/>
</dbReference>
<keyword evidence="2" id="KW-0813">Transport</keyword>
<evidence type="ECO:0000313" key="13">
    <source>
        <dbReference type="EMBL" id="SBV34223.1"/>
    </source>
</evidence>
<feature type="domain" description="RCK N-terminal" evidence="12">
    <location>
        <begin position="403"/>
        <end position="485"/>
    </location>
</feature>
<evidence type="ECO:0000256" key="3">
    <source>
        <dbReference type="ARBA" id="ARBA00022449"/>
    </source>
</evidence>
<evidence type="ECO:0000256" key="10">
    <source>
        <dbReference type="SAM" id="Phobius"/>
    </source>
</evidence>
<feature type="transmembrane region" description="Helical" evidence="10">
    <location>
        <begin position="6"/>
        <end position="25"/>
    </location>
</feature>